<dbReference type="EMBL" id="PFSY01000082">
    <property type="protein sequence ID" value="PJC01979.1"/>
    <property type="molecule type" value="Genomic_DNA"/>
</dbReference>
<feature type="transmembrane region" description="Helical" evidence="1">
    <location>
        <begin position="6"/>
        <end position="29"/>
    </location>
</feature>
<dbReference type="Proteomes" id="UP000230136">
    <property type="component" value="Unassembled WGS sequence"/>
</dbReference>
<sequence length="163" mass="17466">MNNKGFLSVNALIIALVVVAGLVGGLIYYDSTKTKIENQNTSEVTNFVDDVAGADAAQEGQQVTFIPYQSSDGLYSLQIPDFWVGEERSGAVLFYSYDPAGEVPAQRAKIEITRAANPENMTAEEWLIAAEIDYSAGQVATLAPTQGLMLVADNTEVNPGDIT</sequence>
<comment type="caution">
    <text evidence="2">The sequence shown here is derived from an EMBL/GenBank/DDBJ whole genome shotgun (WGS) entry which is preliminary data.</text>
</comment>
<accession>A0A2M8DRG7</accession>
<evidence type="ECO:0000313" key="3">
    <source>
        <dbReference type="Proteomes" id="UP000230136"/>
    </source>
</evidence>
<evidence type="ECO:0000256" key="1">
    <source>
        <dbReference type="SAM" id="Phobius"/>
    </source>
</evidence>
<protein>
    <submittedName>
        <fullName evidence="2">Uncharacterized protein</fullName>
    </submittedName>
</protein>
<feature type="non-terminal residue" evidence="2">
    <location>
        <position position="163"/>
    </location>
</feature>
<evidence type="ECO:0000313" key="2">
    <source>
        <dbReference type="EMBL" id="PJC01979.1"/>
    </source>
</evidence>
<gene>
    <name evidence="2" type="ORF">CO073_01880</name>
</gene>
<keyword evidence="1" id="KW-0472">Membrane</keyword>
<proteinExistence type="predicted"/>
<keyword evidence="1" id="KW-1133">Transmembrane helix</keyword>
<dbReference type="AlphaFoldDB" id="A0A2M8DRG7"/>
<reference evidence="3" key="1">
    <citation type="submission" date="2017-09" db="EMBL/GenBank/DDBJ databases">
        <title>Depth-based differentiation of microbial function through sediment-hosted aquifers and enrichment of novel symbionts in the deep terrestrial subsurface.</title>
        <authorList>
            <person name="Probst A.J."/>
            <person name="Ladd B."/>
            <person name="Jarett J.K."/>
            <person name="Geller-Mcgrath D.E."/>
            <person name="Sieber C.M.K."/>
            <person name="Emerson J.B."/>
            <person name="Anantharaman K."/>
            <person name="Thomas B.C."/>
            <person name="Malmstrom R."/>
            <person name="Stieglmeier M."/>
            <person name="Klingl A."/>
            <person name="Woyke T."/>
            <person name="Ryan C.M."/>
            <person name="Banfield J.F."/>
        </authorList>
    </citation>
    <scope>NUCLEOTIDE SEQUENCE [LARGE SCALE GENOMIC DNA]</scope>
</reference>
<keyword evidence="1" id="KW-0812">Transmembrane</keyword>
<organism evidence="2 3">
    <name type="scientific">Candidatus Komeilibacteria bacterium CG_4_9_14_0_8_um_filter_36_9</name>
    <dbReference type="NCBI Taxonomy" id="1974473"/>
    <lineage>
        <taxon>Bacteria</taxon>
        <taxon>Candidatus Komeiliibacteriota</taxon>
    </lineage>
</organism>
<name>A0A2M8DRG7_9BACT</name>